<proteinExistence type="predicted"/>
<accession>A0ABU2M524</accession>
<evidence type="ECO:0000256" key="3">
    <source>
        <dbReference type="ARBA" id="ARBA00022989"/>
    </source>
</evidence>
<feature type="transmembrane region" description="Helical" evidence="5">
    <location>
        <begin position="227"/>
        <end position="245"/>
    </location>
</feature>
<evidence type="ECO:0000313" key="8">
    <source>
        <dbReference type="Proteomes" id="UP001183390"/>
    </source>
</evidence>
<evidence type="ECO:0000256" key="2">
    <source>
        <dbReference type="ARBA" id="ARBA00022692"/>
    </source>
</evidence>
<dbReference type="Pfam" id="PF06271">
    <property type="entry name" value="RDD"/>
    <property type="match status" value="1"/>
</dbReference>
<evidence type="ECO:0000256" key="1">
    <source>
        <dbReference type="ARBA" id="ARBA00004141"/>
    </source>
</evidence>
<feature type="transmembrane region" description="Helical" evidence="5">
    <location>
        <begin position="12"/>
        <end position="30"/>
    </location>
</feature>
<feature type="transmembrane region" description="Helical" evidence="5">
    <location>
        <begin position="148"/>
        <end position="167"/>
    </location>
</feature>
<sequence length="357" mass="37702">MIRPFGTGQEAIEVAVAVVPLLVTVCAALYLRGQHRRYGRLYGRPGRSTLAALACGLALAAYAVWPLPLSVDGLCRPGPGADGLDRYGPVLAFALFLPVGWLARDRFRRGPLVTLAAGTALAFAVDAIRGTGLLGVYPCAYADSSPLLVALGVAGTAVGWPLARLLVPLRPWGSTRGWPGAVPDRVSPDPTRRTLAVLIDLCLWWYGGTALVAVMGVVGVIGADPYGHVRTAVLLGLAAVFGVFVPQLRRDRCTPGHAAVRLALTEPTRPAPASRPRVLARTALLTVPMALLIAFGHPWIALALMVVHGSAAVVRPDRVGVVDLLCGTRVRTRALIDGSLPTRLVRYTEPREPVTAA</sequence>
<dbReference type="Proteomes" id="UP001183390">
    <property type="component" value="Unassembled WGS sequence"/>
</dbReference>
<keyword evidence="8" id="KW-1185">Reference proteome</keyword>
<feature type="transmembrane region" description="Helical" evidence="5">
    <location>
        <begin position="278"/>
        <end position="300"/>
    </location>
</feature>
<evidence type="ECO:0000256" key="5">
    <source>
        <dbReference type="SAM" id="Phobius"/>
    </source>
</evidence>
<keyword evidence="2 5" id="KW-0812">Transmembrane</keyword>
<evidence type="ECO:0000259" key="6">
    <source>
        <dbReference type="Pfam" id="PF06271"/>
    </source>
</evidence>
<name>A0ABU2M524_9ACTN</name>
<feature type="transmembrane region" description="Helical" evidence="5">
    <location>
        <begin position="50"/>
        <end position="67"/>
    </location>
</feature>
<keyword evidence="3 5" id="KW-1133">Transmembrane helix</keyword>
<comment type="caution">
    <text evidence="7">The sequence shown here is derived from an EMBL/GenBank/DDBJ whole genome shotgun (WGS) entry which is preliminary data.</text>
</comment>
<dbReference type="RefSeq" id="WP_311510529.1">
    <property type="nucleotide sequence ID" value="NZ_JAVREP010000002.1"/>
</dbReference>
<feature type="transmembrane region" description="Helical" evidence="5">
    <location>
        <begin position="87"/>
        <end position="103"/>
    </location>
</feature>
<dbReference type="EMBL" id="JAVREP010000002">
    <property type="protein sequence ID" value="MDT0327749.1"/>
    <property type="molecule type" value="Genomic_DNA"/>
</dbReference>
<evidence type="ECO:0000313" key="7">
    <source>
        <dbReference type="EMBL" id="MDT0327749.1"/>
    </source>
</evidence>
<gene>
    <name evidence="7" type="ORF">RM479_04915</name>
</gene>
<protein>
    <submittedName>
        <fullName evidence="7">RDD family protein</fullName>
    </submittedName>
</protein>
<reference evidence="8" key="1">
    <citation type="submission" date="2023-07" db="EMBL/GenBank/DDBJ databases">
        <title>30 novel species of actinomycetes from the DSMZ collection.</title>
        <authorList>
            <person name="Nouioui I."/>
        </authorList>
    </citation>
    <scope>NUCLEOTIDE SEQUENCE [LARGE SCALE GENOMIC DNA]</scope>
    <source>
        <strain evidence="8">DSM 44743</strain>
    </source>
</reference>
<feature type="transmembrane region" description="Helical" evidence="5">
    <location>
        <begin position="110"/>
        <end position="128"/>
    </location>
</feature>
<evidence type="ECO:0000256" key="4">
    <source>
        <dbReference type="ARBA" id="ARBA00023136"/>
    </source>
</evidence>
<dbReference type="InterPro" id="IPR010432">
    <property type="entry name" value="RDD"/>
</dbReference>
<feature type="domain" description="RDD" evidence="6">
    <location>
        <begin position="188"/>
        <end position="326"/>
    </location>
</feature>
<organism evidence="7 8">
    <name type="scientific">Nocardiopsis lambiniae</name>
    <dbReference type="NCBI Taxonomy" id="3075539"/>
    <lineage>
        <taxon>Bacteria</taxon>
        <taxon>Bacillati</taxon>
        <taxon>Actinomycetota</taxon>
        <taxon>Actinomycetes</taxon>
        <taxon>Streptosporangiales</taxon>
        <taxon>Nocardiopsidaceae</taxon>
        <taxon>Nocardiopsis</taxon>
    </lineage>
</organism>
<comment type="subcellular location">
    <subcellularLocation>
        <location evidence="1">Membrane</location>
        <topology evidence="1">Multi-pass membrane protein</topology>
    </subcellularLocation>
</comment>
<keyword evidence="4 5" id="KW-0472">Membrane</keyword>
<feature type="transmembrane region" description="Helical" evidence="5">
    <location>
        <begin position="195"/>
        <end position="221"/>
    </location>
</feature>